<protein>
    <submittedName>
        <fullName evidence="2">Uncharacterized protein</fullName>
    </submittedName>
</protein>
<feature type="region of interest" description="Disordered" evidence="1">
    <location>
        <begin position="43"/>
        <end position="62"/>
    </location>
</feature>
<gene>
    <name evidence="2" type="ORF">AKJ09_02559</name>
</gene>
<sequence length="62" mass="6685">MRCPNPNCHRVAANSLRRVDAGTRIVVVVDRSVDVSVECTSASGRPVVRPPSLSSRHFANLA</sequence>
<accession>A0A0K1PQS4</accession>
<organism evidence="2 3">
    <name type="scientific">Labilithrix luteola</name>
    <dbReference type="NCBI Taxonomy" id="1391654"/>
    <lineage>
        <taxon>Bacteria</taxon>
        <taxon>Pseudomonadati</taxon>
        <taxon>Myxococcota</taxon>
        <taxon>Polyangia</taxon>
        <taxon>Polyangiales</taxon>
        <taxon>Labilitrichaceae</taxon>
        <taxon>Labilithrix</taxon>
    </lineage>
</organism>
<evidence type="ECO:0000313" key="3">
    <source>
        <dbReference type="Proteomes" id="UP000064967"/>
    </source>
</evidence>
<proteinExistence type="predicted"/>
<keyword evidence="3" id="KW-1185">Reference proteome</keyword>
<name>A0A0K1PQS4_9BACT</name>
<feature type="compositionally biased region" description="Polar residues" evidence="1">
    <location>
        <begin position="52"/>
        <end position="62"/>
    </location>
</feature>
<dbReference type="AlphaFoldDB" id="A0A0K1PQS4"/>
<evidence type="ECO:0000256" key="1">
    <source>
        <dbReference type="SAM" id="MobiDB-lite"/>
    </source>
</evidence>
<dbReference type="EMBL" id="CP012333">
    <property type="protein sequence ID" value="AKU95895.1"/>
    <property type="molecule type" value="Genomic_DNA"/>
</dbReference>
<dbReference type="KEGG" id="llu:AKJ09_02559"/>
<reference evidence="2 3" key="1">
    <citation type="submission" date="2015-08" db="EMBL/GenBank/DDBJ databases">
        <authorList>
            <person name="Babu N.S."/>
            <person name="Beckwith C.J."/>
            <person name="Beseler K.G."/>
            <person name="Brison A."/>
            <person name="Carone J.V."/>
            <person name="Caskin T.P."/>
            <person name="Diamond M."/>
            <person name="Durham M.E."/>
            <person name="Foxe J.M."/>
            <person name="Go M."/>
            <person name="Henderson B.A."/>
            <person name="Jones I.B."/>
            <person name="McGettigan J.A."/>
            <person name="Micheletti S.J."/>
            <person name="Nasrallah M.E."/>
            <person name="Ortiz D."/>
            <person name="Piller C.R."/>
            <person name="Privatt S.R."/>
            <person name="Schneider S.L."/>
            <person name="Sharp S."/>
            <person name="Smith T.C."/>
            <person name="Stanton J.D."/>
            <person name="Ullery H.E."/>
            <person name="Wilson R.J."/>
            <person name="Serrano M.G."/>
            <person name="Buck G."/>
            <person name="Lee V."/>
            <person name="Wang Y."/>
            <person name="Carvalho R."/>
            <person name="Voegtly L."/>
            <person name="Shi R."/>
            <person name="Duckworth R."/>
            <person name="Johnson A."/>
            <person name="Loviza R."/>
            <person name="Walstead R."/>
            <person name="Shah Z."/>
            <person name="Kiflezghi M."/>
            <person name="Wade K."/>
            <person name="Ball S.L."/>
            <person name="Bradley K.W."/>
            <person name="Asai D.J."/>
            <person name="Bowman C.A."/>
            <person name="Russell D.A."/>
            <person name="Pope W.H."/>
            <person name="Jacobs-Sera D."/>
            <person name="Hendrix R.W."/>
            <person name="Hatfull G.F."/>
        </authorList>
    </citation>
    <scope>NUCLEOTIDE SEQUENCE [LARGE SCALE GENOMIC DNA]</scope>
    <source>
        <strain evidence="2 3">DSM 27648</strain>
    </source>
</reference>
<dbReference type="Proteomes" id="UP000064967">
    <property type="component" value="Chromosome"/>
</dbReference>
<evidence type="ECO:0000313" key="2">
    <source>
        <dbReference type="EMBL" id="AKU95895.1"/>
    </source>
</evidence>